<dbReference type="AlphaFoldDB" id="A0AAU8S0K6"/>
<keyword evidence="1" id="KW-0808">Transferase</keyword>
<feature type="domain" description="Glycosyl transferase family 1" evidence="2">
    <location>
        <begin position="192"/>
        <end position="359"/>
    </location>
</feature>
<evidence type="ECO:0000313" key="5">
    <source>
        <dbReference type="Proteomes" id="UP000030786"/>
    </source>
</evidence>
<organism evidence="4 5">
    <name type="scientific">Cellulophaga baltica 18</name>
    <dbReference type="NCBI Taxonomy" id="1348584"/>
    <lineage>
        <taxon>Bacteria</taxon>
        <taxon>Pseudomonadati</taxon>
        <taxon>Bacteroidota</taxon>
        <taxon>Flavobacteriia</taxon>
        <taxon>Flavobacteriales</taxon>
        <taxon>Flavobacteriaceae</taxon>
        <taxon>Cellulophaga</taxon>
    </lineage>
</organism>
<dbReference type="Pfam" id="PF13439">
    <property type="entry name" value="Glyco_transf_4"/>
    <property type="match status" value="1"/>
</dbReference>
<dbReference type="GO" id="GO:0009103">
    <property type="term" value="P:lipopolysaccharide biosynthetic process"/>
    <property type="evidence" value="ECO:0007669"/>
    <property type="project" value="TreeGrafter"/>
</dbReference>
<name>A0AAU8S0K6_9FLAO</name>
<evidence type="ECO:0000259" key="2">
    <source>
        <dbReference type="Pfam" id="PF00534"/>
    </source>
</evidence>
<protein>
    <recommendedName>
        <fullName evidence="6">Glycosyl transferase</fullName>
    </recommendedName>
</protein>
<evidence type="ECO:0000256" key="1">
    <source>
        <dbReference type="ARBA" id="ARBA00022679"/>
    </source>
</evidence>
<dbReference type="KEGG" id="cbat:M666_16260"/>
<dbReference type="InterPro" id="IPR028098">
    <property type="entry name" value="Glyco_trans_4-like_N"/>
</dbReference>
<dbReference type="PANTHER" id="PTHR46401:SF2">
    <property type="entry name" value="GLYCOSYLTRANSFERASE WBBK-RELATED"/>
    <property type="match status" value="1"/>
</dbReference>
<dbReference type="GO" id="GO:0016757">
    <property type="term" value="F:glycosyltransferase activity"/>
    <property type="evidence" value="ECO:0007669"/>
    <property type="project" value="InterPro"/>
</dbReference>
<sequence>MQNMLNIYASYDVFPSSKGSSTHIKEMITALATHAEELSLLCLRGNAKLPAVQKHDNILIKRFYSEEKLNYLEKASLFSERVYLEISQNEKEIKIAHFRDIWSGLGITAHKNIPSVFEVNALTSVELPYHYPNLTDEFLEKLKFLEQKCLDEATVIITPSATTKKFLIAAYAIPEEKINVIPNGAYIPESFEKPEDAPGHYIIYFGALQRWQGIEVLLKAMSYLKDYPDLKLLICSSVKEKAFKPLKKLIEKLELTDKIVVKTQVQREELYNYIHFATLSIAPLKACDRNITQGCSPLKILETMACGTALVASDLPVVRELVSEQEAMLVEPDRELDLARSIRFLLDTPEEREVLAAKALQKMKEEFTWELQVNKLNQVYKNLI</sequence>
<dbReference type="SUPFAM" id="SSF53756">
    <property type="entry name" value="UDP-Glycosyltransferase/glycogen phosphorylase"/>
    <property type="match status" value="1"/>
</dbReference>
<feature type="domain" description="Glycosyltransferase subfamily 4-like N-terminal" evidence="3">
    <location>
        <begin position="19"/>
        <end position="184"/>
    </location>
</feature>
<evidence type="ECO:0000259" key="3">
    <source>
        <dbReference type="Pfam" id="PF13439"/>
    </source>
</evidence>
<reference evidence="4 5" key="1">
    <citation type="journal article" date="2014" name="Environ. Microbiol.">
        <title>Contrasting genomic patterns and infection strategies of two co-existing Bacteroidetes podovirus genera.</title>
        <authorList>
            <person name="Holmfeldt K."/>
            <person name="Howard-Varona C."/>
            <person name="Solonenko N."/>
            <person name="Sullivan M.B."/>
        </authorList>
    </citation>
    <scope>NUCLEOTIDE SEQUENCE [LARGE SCALE GENOMIC DNA]</scope>
    <source>
        <strain evidence="4 5">18</strain>
    </source>
</reference>
<dbReference type="Proteomes" id="UP000030786">
    <property type="component" value="Chromosome"/>
</dbReference>
<dbReference type="Pfam" id="PF00534">
    <property type="entry name" value="Glycos_transf_1"/>
    <property type="match status" value="1"/>
</dbReference>
<dbReference type="PANTHER" id="PTHR46401">
    <property type="entry name" value="GLYCOSYLTRANSFERASE WBBK-RELATED"/>
    <property type="match status" value="1"/>
</dbReference>
<dbReference type="Gene3D" id="3.40.50.2000">
    <property type="entry name" value="Glycogen Phosphorylase B"/>
    <property type="match status" value="2"/>
</dbReference>
<accession>A0AAU8S0K6</accession>
<dbReference type="CDD" id="cd03801">
    <property type="entry name" value="GT4_PimA-like"/>
    <property type="match status" value="1"/>
</dbReference>
<evidence type="ECO:0008006" key="6">
    <source>
        <dbReference type="Google" id="ProtNLM"/>
    </source>
</evidence>
<dbReference type="EMBL" id="CP009976">
    <property type="protein sequence ID" value="AIZ42974.1"/>
    <property type="molecule type" value="Genomic_DNA"/>
</dbReference>
<evidence type="ECO:0000313" key="4">
    <source>
        <dbReference type="EMBL" id="AIZ42974.1"/>
    </source>
</evidence>
<dbReference type="InterPro" id="IPR001296">
    <property type="entry name" value="Glyco_trans_1"/>
</dbReference>
<proteinExistence type="predicted"/>
<gene>
    <name evidence="4" type="ORF">M666_16260</name>
</gene>